<accession>A0A8H5LMD9</accession>
<reference evidence="2 3" key="1">
    <citation type="journal article" date="2020" name="ISME J.">
        <title>Uncovering the hidden diversity of litter-decomposition mechanisms in mushroom-forming fungi.</title>
        <authorList>
            <person name="Floudas D."/>
            <person name="Bentzer J."/>
            <person name="Ahren D."/>
            <person name="Johansson T."/>
            <person name="Persson P."/>
            <person name="Tunlid A."/>
        </authorList>
    </citation>
    <scope>NUCLEOTIDE SEQUENCE [LARGE SCALE GENOMIC DNA]</scope>
    <source>
        <strain evidence="2 3">CBS 146.42</strain>
    </source>
</reference>
<keyword evidence="1" id="KW-0732">Signal</keyword>
<evidence type="ECO:0000313" key="2">
    <source>
        <dbReference type="EMBL" id="KAF5362526.1"/>
    </source>
</evidence>
<dbReference type="AlphaFoldDB" id="A0A8H5LMD9"/>
<comment type="caution">
    <text evidence="2">The sequence shown here is derived from an EMBL/GenBank/DDBJ whole genome shotgun (WGS) entry which is preliminary data.</text>
</comment>
<proteinExistence type="predicted"/>
<feature type="signal peptide" evidence="1">
    <location>
        <begin position="1"/>
        <end position="20"/>
    </location>
</feature>
<dbReference type="OrthoDB" id="10547961at2759"/>
<dbReference type="EMBL" id="JAACJO010000002">
    <property type="protein sequence ID" value="KAF5362526.1"/>
    <property type="molecule type" value="Genomic_DNA"/>
</dbReference>
<dbReference type="Proteomes" id="UP000559027">
    <property type="component" value="Unassembled WGS sequence"/>
</dbReference>
<evidence type="ECO:0000313" key="3">
    <source>
        <dbReference type="Proteomes" id="UP000559027"/>
    </source>
</evidence>
<evidence type="ECO:0000256" key="1">
    <source>
        <dbReference type="SAM" id="SignalP"/>
    </source>
</evidence>
<feature type="chain" id="PRO_5034111886" evidence="1">
    <location>
        <begin position="21"/>
        <end position="76"/>
    </location>
</feature>
<protein>
    <submittedName>
        <fullName evidence="2">Uncharacterized protein</fullName>
    </submittedName>
</protein>
<name>A0A8H5LMD9_9AGAR</name>
<keyword evidence="3" id="KW-1185">Reference proteome</keyword>
<gene>
    <name evidence="2" type="ORF">D9756_002546</name>
</gene>
<organism evidence="2 3">
    <name type="scientific">Leucocoprinus leucothites</name>
    <dbReference type="NCBI Taxonomy" id="201217"/>
    <lineage>
        <taxon>Eukaryota</taxon>
        <taxon>Fungi</taxon>
        <taxon>Dikarya</taxon>
        <taxon>Basidiomycota</taxon>
        <taxon>Agaricomycotina</taxon>
        <taxon>Agaricomycetes</taxon>
        <taxon>Agaricomycetidae</taxon>
        <taxon>Agaricales</taxon>
        <taxon>Agaricineae</taxon>
        <taxon>Agaricaceae</taxon>
        <taxon>Leucocoprinus</taxon>
    </lineage>
</organism>
<sequence>MQVKLLVSNILLALAVSSSAAVIDLRPEGVVRFIESSLTFTDTNTCAEEWKPCTSPYACCGKLRCRPFPAGAFCAY</sequence>